<evidence type="ECO:0000313" key="3">
    <source>
        <dbReference type="Proteomes" id="UP001370348"/>
    </source>
</evidence>
<reference evidence="2 3" key="1">
    <citation type="submission" date="2021-12" db="EMBL/GenBank/DDBJ databases">
        <title>Discovery of the Pendulisporaceae a myxobacterial family with distinct sporulation behavior and unique specialized metabolism.</title>
        <authorList>
            <person name="Garcia R."/>
            <person name="Popoff A."/>
            <person name="Bader C.D."/>
            <person name="Loehr J."/>
            <person name="Walesch S."/>
            <person name="Walt C."/>
            <person name="Boldt J."/>
            <person name="Bunk B."/>
            <person name="Haeckl F.J.F.P.J."/>
            <person name="Gunesch A.P."/>
            <person name="Birkelbach J."/>
            <person name="Nuebel U."/>
            <person name="Pietschmann T."/>
            <person name="Bach T."/>
            <person name="Mueller R."/>
        </authorList>
    </citation>
    <scope>NUCLEOTIDE SEQUENCE [LARGE SCALE GENOMIC DNA]</scope>
    <source>
        <strain evidence="2 3">MSr11954</strain>
    </source>
</reference>
<dbReference type="EMBL" id="CP089984">
    <property type="protein sequence ID" value="WXB15488.1"/>
    <property type="molecule type" value="Genomic_DNA"/>
</dbReference>
<gene>
    <name evidence="2" type="ORF">LZC94_47665</name>
</gene>
<organism evidence="2 3">
    <name type="scientific">Pendulispora albinea</name>
    <dbReference type="NCBI Taxonomy" id="2741071"/>
    <lineage>
        <taxon>Bacteria</taxon>
        <taxon>Pseudomonadati</taxon>
        <taxon>Myxococcota</taxon>
        <taxon>Myxococcia</taxon>
        <taxon>Myxococcales</taxon>
        <taxon>Sorangiineae</taxon>
        <taxon>Pendulisporaceae</taxon>
        <taxon>Pendulispora</taxon>
    </lineage>
</organism>
<proteinExistence type="predicted"/>
<evidence type="ECO:0000256" key="1">
    <source>
        <dbReference type="SAM" id="MobiDB-lite"/>
    </source>
</evidence>
<feature type="region of interest" description="Disordered" evidence="1">
    <location>
        <begin position="1"/>
        <end position="28"/>
    </location>
</feature>
<accession>A0ABZ2LX24</accession>
<keyword evidence="3" id="KW-1185">Reference proteome</keyword>
<protein>
    <submittedName>
        <fullName evidence="2">Uncharacterized protein</fullName>
    </submittedName>
</protein>
<sequence length="160" mass="17895">MLEFSHVGSMGTAAGEDKGPAAREPRKSDFQPRLRLSLVARDWKGAISIAGGGTIPTDQIRLTRSSRMLIGRISAGDGPVRPFLHIGLGEWRYDPDLLPFQPRNQEYATQFSGGLEVRISKFIAFAWENNYVVLCREKREPHNVPNPYILGTFGVLHVDY</sequence>
<evidence type="ECO:0000313" key="2">
    <source>
        <dbReference type="EMBL" id="WXB15488.1"/>
    </source>
</evidence>
<name>A0ABZ2LX24_9BACT</name>
<dbReference type="Proteomes" id="UP001370348">
    <property type="component" value="Chromosome"/>
</dbReference>
<feature type="compositionally biased region" description="Basic and acidic residues" evidence="1">
    <location>
        <begin position="15"/>
        <end position="28"/>
    </location>
</feature>
<dbReference type="RefSeq" id="WP_394825117.1">
    <property type="nucleotide sequence ID" value="NZ_CP089984.1"/>
</dbReference>